<feature type="transmembrane region" description="Helical" evidence="1">
    <location>
        <begin position="6"/>
        <end position="25"/>
    </location>
</feature>
<keyword evidence="1" id="KW-1133">Transmembrane helix</keyword>
<dbReference type="EMBL" id="MN740010">
    <property type="protein sequence ID" value="QHT83585.1"/>
    <property type="molecule type" value="Genomic_DNA"/>
</dbReference>
<evidence type="ECO:0000313" key="2">
    <source>
        <dbReference type="EMBL" id="QHT83585.1"/>
    </source>
</evidence>
<reference evidence="2" key="1">
    <citation type="journal article" date="2020" name="Nature">
        <title>Giant virus diversity and host interactions through global metagenomics.</title>
        <authorList>
            <person name="Schulz F."/>
            <person name="Roux S."/>
            <person name="Paez-Espino D."/>
            <person name="Jungbluth S."/>
            <person name="Walsh D.A."/>
            <person name="Denef V.J."/>
            <person name="McMahon K.D."/>
            <person name="Konstantinidis K.T."/>
            <person name="Eloe-Fadrosh E.A."/>
            <person name="Kyrpides N.C."/>
            <person name="Woyke T."/>
        </authorList>
    </citation>
    <scope>NUCLEOTIDE SEQUENCE</scope>
    <source>
        <strain evidence="2">GVMAG-M-3300023184-168</strain>
    </source>
</reference>
<sequence>MDTFYIIVLSIAVCLLIFMLTFIGIKMAYNNRSTNNGTNVFPPNYSTCPDNWTADINGNCYSPTELNGNINSKNTFGYISSKQINFKDEGWGNNGTTSQCNLKNWVKTNNIPWDGISNYNGCS</sequence>
<organism evidence="2">
    <name type="scientific">viral metagenome</name>
    <dbReference type="NCBI Taxonomy" id="1070528"/>
    <lineage>
        <taxon>unclassified sequences</taxon>
        <taxon>metagenomes</taxon>
        <taxon>organismal metagenomes</taxon>
    </lineage>
</organism>
<keyword evidence="1" id="KW-0812">Transmembrane</keyword>
<name>A0A6C0HTW2_9ZZZZ</name>
<dbReference type="AlphaFoldDB" id="A0A6C0HTW2"/>
<accession>A0A6C0HTW2</accession>
<evidence type="ECO:0000256" key="1">
    <source>
        <dbReference type="SAM" id="Phobius"/>
    </source>
</evidence>
<keyword evidence="1" id="KW-0472">Membrane</keyword>
<protein>
    <submittedName>
        <fullName evidence="2">Uncharacterized protein</fullName>
    </submittedName>
</protein>
<proteinExistence type="predicted"/>